<evidence type="ECO:0000313" key="6">
    <source>
        <dbReference type="EMBL" id="RDH83286.1"/>
    </source>
</evidence>
<evidence type="ECO:0000256" key="5">
    <source>
        <dbReference type="SAM" id="Phobius"/>
    </source>
</evidence>
<evidence type="ECO:0000256" key="2">
    <source>
        <dbReference type="ARBA" id="ARBA00022692"/>
    </source>
</evidence>
<evidence type="ECO:0000256" key="1">
    <source>
        <dbReference type="ARBA" id="ARBA00004141"/>
    </source>
</evidence>
<organism evidence="6 7">
    <name type="scientific">endosymbiont of Escarpia spicata</name>
    <dbReference type="NCBI Taxonomy" id="2200908"/>
    <lineage>
        <taxon>Bacteria</taxon>
        <taxon>Pseudomonadati</taxon>
        <taxon>Pseudomonadota</taxon>
        <taxon>Gammaproteobacteria</taxon>
        <taxon>sulfur-oxidizing symbionts</taxon>
    </lineage>
</organism>
<proteinExistence type="predicted"/>
<name>A0A370DGJ5_9GAMM</name>
<feature type="transmembrane region" description="Helical" evidence="5">
    <location>
        <begin position="55"/>
        <end position="75"/>
    </location>
</feature>
<keyword evidence="4 5" id="KW-0472">Membrane</keyword>
<keyword evidence="3 5" id="KW-1133">Transmembrane helix</keyword>
<feature type="transmembrane region" description="Helical" evidence="5">
    <location>
        <begin position="81"/>
        <end position="107"/>
    </location>
</feature>
<evidence type="ECO:0008006" key="8">
    <source>
        <dbReference type="Google" id="ProtNLM"/>
    </source>
</evidence>
<dbReference type="EMBL" id="QFXE01000020">
    <property type="protein sequence ID" value="RDH83286.1"/>
    <property type="molecule type" value="Genomic_DNA"/>
</dbReference>
<evidence type="ECO:0000313" key="7">
    <source>
        <dbReference type="Proteomes" id="UP000254771"/>
    </source>
</evidence>
<keyword evidence="7" id="KW-1185">Reference proteome</keyword>
<protein>
    <recommendedName>
        <fullName evidence="8">DUF4870 domain-containing protein</fullName>
    </recommendedName>
</protein>
<gene>
    <name evidence="6" type="ORF">DIZ78_14920</name>
</gene>
<reference evidence="6 7" key="1">
    <citation type="journal article" date="2018" name="ISME J.">
        <title>Endosymbiont genomes yield clues of tubeworm success.</title>
        <authorList>
            <person name="Li Y."/>
            <person name="Liles M.R."/>
            <person name="Halanych K.M."/>
        </authorList>
    </citation>
    <scope>NUCLEOTIDE SEQUENCE [LARGE SCALE GENOMIC DNA]</scope>
    <source>
        <strain evidence="6">A1462</strain>
    </source>
</reference>
<feature type="transmembrane region" description="Helical" evidence="5">
    <location>
        <begin position="16"/>
        <end position="35"/>
    </location>
</feature>
<comment type="subcellular location">
    <subcellularLocation>
        <location evidence="1">Membrane</location>
        <topology evidence="1">Multi-pass membrane protein</topology>
    </subcellularLocation>
</comment>
<comment type="caution">
    <text evidence="6">The sequence shown here is derived from an EMBL/GenBank/DDBJ whole genome shotgun (WGS) entry which is preliminary data.</text>
</comment>
<accession>A0A370DGJ5</accession>
<dbReference type="AlphaFoldDB" id="A0A370DGJ5"/>
<dbReference type="InterPro" id="IPR019109">
    <property type="entry name" value="MamF_MmsF"/>
</dbReference>
<sequence>MSDDNQGKPLAIISEGLYLLNLLFPLLPLIGLAWLRYRHRNSEFDLVRNHLPQAFIGACISSGIFIAANLLILLLGGYGSIAALITFEVYFIAVVPLFLIPGLMALIKAMSGQQHRYPLIGRKYAR</sequence>
<dbReference type="Proteomes" id="UP000254771">
    <property type="component" value="Unassembled WGS sequence"/>
</dbReference>
<evidence type="ECO:0000256" key="4">
    <source>
        <dbReference type="ARBA" id="ARBA00023136"/>
    </source>
</evidence>
<evidence type="ECO:0000256" key="3">
    <source>
        <dbReference type="ARBA" id="ARBA00022989"/>
    </source>
</evidence>
<keyword evidence="2 5" id="KW-0812">Transmembrane</keyword>
<dbReference type="Pfam" id="PF09685">
    <property type="entry name" value="MamF_MmsF"/>
    <property type="match status" value="1"/>
</dbReference>